<dbReference type="EMBL" id="JAGTUF010000001">
    <property type="protein sequence ID" value="MBR9970111.1"/>
    <property type="molecule type" value="Genomic_DNA"/>
</dbReference>
<dbReference type="Proteomes" id="UP000680714">
    <property type="component" value="Unassembled WGS sequence"/>
</dbReference>
<evidence type="ECO:0000256" key="1">
    <source>
        <dbReference type="SAM" id="SignalP"/>
    </source>
</evidence>
<evidence type="ECO:0008006" key="4">
    <source>
        <dbReference type="Google" id="ProtNLM"/>
    </source>
</evidence>
<name>A0ABS5I797_9PROT</name>
<feature type="chain" id="PRO_5045324166" description="Lipoprotein" evidence="1">
    <location>
        <begin position="29"/>
        <end position="260"/>
    </location>
</feature>
<organism evidence="2 3">
    <name type="scientific">Magnetospirillum sulfuroxidans</name>
    <dbReference type="NCBI Taxonomy" id="611300"/>
    <lineage>
        <taxon>Bacteria</taxon>
        <taxon>Pseudomonadati</taxon>
        <taxon>Pseudomonadota</taxon>
        <taxon>Alphaproteobacteria</taxon>
        <taxon>Rhodospirillales</taxon>
        <taxon>Rhodospirillaceae</taxon>
        <taxon>Magnetospirillum</taxon>
    </lineage>
</organism>
<dbReference type="PROSITE" id="PS51257">
    <property type="entry name" value="PROKAR_LIPOPROTEIN"/>
    <property type="match status" value="1"/>
</dbReference>
<keyword evidence="1" id="KW-0732">Signal</keyword>
<evidence type="ECO:0000313" key="3">
    <source>
        <dbReference type="Proteomes" id="UP000680714"/>
    </source>
</evidence>
<sequence>MCRIACHIATFLALALGLAACQITPANLAPEQAARIRTLAIVSTVNDNWLWENKGFLAFARTRTVNKADWRLAERVRNVTRTALAKSYSLVPAPPGIDSPPSSTRSQGRQRLMDALARMAFRPDAVLLIEHGTYGTPRNVQNASSYMVGLGVYRTTHLFEEYVSLYTMLSFEVIDGKTGVSLALFDAVMPNSAPFSGPSFGDDPLPFIFLNYPDERRIITTWTDSFDDQPVTSSNAVRAAFYDFIDKSIPFTLRKSGLLR</sequence>
<comment type="caution">
    <text evidence="2">The sequence shown here is derived from an EMBL/GenBank/DDBJ whole genome shotgun (WGS) entry which is preliminary data.</text>
</comment>
<keyword evidence="3" id="KW-1185">Reference proteome</keyword>
<reference evidence="2 3" key="1">
    <citation type="submission" date="2021-04" db="EMBL/GenBank/DDBJ databases">
        <title>Magnetospirillum sulfuroxidans sp. nov., a facultative chemolithoautotrophic sulfur-oxidizing alphaproteobacterium isolated from freshwater sediment and proposals for Paramagetospirillum gen. nov., and Magnetospirillaceae fam. nov.</title>
        <authorList>
            <person name="Koziaeva V."/>
            <person name="Geelhoed J.S."/>
            <person name="Sorokin D.Y."/>
            <person name="Grouzdev D.S."/>
        </authorList>
    </citation>
    <scope>NUCLEOTIDE SEQUENCE [LARGE SCALE GENOMIC DNA]</scope>
    <source>
        <strain evidence="2 3">J10</strain>
    </source>
</reference>
<dbReference type="RefSeq" id="WP_211545628.1">
    <property type="nucleotide sequence ID" value="NZ_JAGTUF010000001.1"/>
</dbReference>
<protein>
    <recommendedName>
        <fullName evidence="4">Lipoprotein</fullName>
    </recommendedName>
</protein>
<feature type="signal peptide" evidence="1">
    <location>
        <begin position="1"/>
        <end position="28"/>
    </location>
</feature>
<proteinExistence type="predicted"/>
<gene>
    <name evidence="2" type="ORF">KEC16_00100</name>
</gene>
<accession>A0ABS5I797</accession>
<evidence type="ECO:0000313" key="2">
    <source>
        <dbReference type="EMBL" id="MBR9970111.1"/>
    </source>
</evidence>